<name>A0A8K1YSE2_9TOMB</name>
<proteinExistence type="predicted"/>
<sequence>MSTDTKQTAHRCLRLQPQVPPRDRRYLSVGGLTTTVVDWRLAAHPHRRWWLTPNDFMMFKFLWRNKIESTTPDPIESFAASAFSLDHDEGRHTPVVRLPKVVPPVEYVIKDYLQGSSGRWDVPYMVYPPLSLAEQPAPPDVATSTDVDVGVVEGEVKGRVVVRLPAAKQVRFDGRQTEASTGSASLEKKKPSREFKPSTKYGPSVLENERGELRDAEFGFRLRKRGRLTRLLESIAKRDVSHQSGEGGKTSEQPARHWLGLITRWGGKLTVTQRVKLNNTDKDEPSEDCYMTVRIGGSVLAASARLLAGLVVSATNKRRTRELQLALTAKARQIATASGMTDSYLAMVLAGTVALAMRVSGPEQMANESLGGVSGRQSQRASEDIHAGRTTSLFRQFTRAVGDVMRVECVTGVVLPRATT</sequence>
<dbReference type="EMBL" id="MW454908">
    <property type="protein sequence ID" value="UEP19811.1"/>
    <property type="molecule type" value="Genomic_RNA"/>
</dbReference>
<organism evidence="2">
    <name type="scientific">Sclerotinia sclerotiorum umbra-like virus 1-U</name>
    <dbReference type="NCBI Taxonomy" id="2879910"/>
    <lineage>
        <taxon>Viruses</taxon>
        <taxon>Riboviria</taxon>
        <taxon>Orthornavirae</taxon>
        <taxon>Kitrinoviricota</taxon>
        <taxon>Tolucaviricetes</taxon>
        <taxon>Tolivirales</taxon>
        <taxon>Tombusviridae</taxon>
        <taxon>Calvusvirinae</taxon>
        <taxon>Umbravirus</taxon>
    </lineage>
</organism>
<reference evidence="2" key="1">
    <citation type="submission" date="2021-01" db="EMBL/GenBank/DDBJ databases">
        <authorList>
            <person name="Liang W."/>
            <person name="Lu Z."/>
            <person name="Jiang D."/>
            <person name="Fu Y."/>
            <person name="Xie J."/>
            <person name="Cheng J."/>
            <person name="Lin Y."/>
            <person name="Chen T."/>
        </authorList>
    </citation>
    <scope>NUCLEOTIDE SEQUENCE</scope>
    <source>
        <strain evidence="2">GB&amp;PB-13</strain>
    </source>
</reference>
<evidence type="ECO:0000313" key="2">
    <source>
        <dbReference type="EMBL" id="UEP19811.1"/>
    </source>
</evidence>
<evidence type="ECO:0000256" key="1">
    <source>
        <dbReference type="SAM" id="MobiDB-lite"/>
    </source>
</evidence>
<feature type="compositionally biased region" description="Basic and acidic residues" evidence="1">
    <location>
        <begin position="186"/>
        <end position="197"/>
    </location>
</feature>
<protein>
    <submittedName>
        <fullName evidence="2">Replication-associated protein</fullName>
    </submittedName>
</protein>
<accession>A0A8K1YSE2</accession>
<feature type="region of interest" description="Disordered" evidence="1">
    <location>
        <begin position="173"/>
        <end position="203"/>
    </location>
</feature>
<feature type="region of interest" description="Disordered" evidence="1">
    <location>
        <begin position="366"/>
        <end position="385"/>
    </location>
</feature>